<organism evidence="7 8">
    <name type="scientific">Trichosporon asahii var. asahii (strain ATCC 90039 / CBS 2479 / JCM 2466 / KCTC 7840 / NBRC 103889/ NCYC 2677 / UAMH 7654)</name>
    <name type="common">Yeast</name>
    <dbReference type="NCBI Taxonomy" id="1186058"/>
    <lineage>
        <taxon>Eukaryota</taxon>
        <taxon>Fungi</taxon>
        <taxon>Dikarya</taxon>
        <taxon>Basidiomycota</taxon>
        <taxon>Agaricomycotina</taxon>
        <taxon>Tremellomycetes</taxon>
        <taxon>Trichosporonales</taxon>
        <taxon>Trichosporonaceae</taxon>
        <taxon>Trichosporon</taxon>
    </lineage>
</organism>
<dbReference type="InterPro" id="IPR033710">
    <property type="entry name" value="TBP_eukaryotic"/>
</dbReference>
<comment type="subcellular location">
    <subcellularLocation>
        <location evidence="1">Nucleus</location>
    </subcellularLocation>
</comment>
<keyword evidence="7" id="KW-0396">Initiation factor</keyword>
<dbReference type="RefSeq" id="XP_014181912.1">
    <property type="nucleotide sequence ID" value="XM_014326437.1"/>
</dbReference>
<keyword evidence="3" id="KW-0238">DNA-binding</keyword>
<comment type="caution">
    <text evidence="7">The sequence shown here is derived from an EMBL/GenBank/DDBJ whole genome shotgun (WGS) entry which is preliminary data.</text>
</comment>
<dbReference type="FunFam" id="3.30.310.10:FF:000002">
    <property type="entry name" value="TATA-box-binding protein 2"/>
    <property type="match status" value="1"/>
</dbReference>
<dbReference type="GO" id="GO:0005667">
    <property type="term" value="C:transcription regulator complex"/>
    <property type="evidence" value="ECO:0007669"/>
    <property type="project" value="UniProtKB-ARBA"/>
</dbReference>
<evidence type="ECO:0000313" key="8">
    <source>
        <dbReference type="Proteomes" id="UP000002748"/>
    </source>
</evidence>
<evidence type="ECO:0000256" key="1">
    <source>
        <dbReference type="ARBA" id="ARBA00004123"/>
    </source>
</evidence>
<dbReference type="PANTHER" id="PTHR10126">
    <property type="entry name" value="TATA-BOX BINDING PROTEIN"/>
    <property type="match status" value="1"/>
</dbReference>
<dbReference type="EMBL" id="ALBS01000097">
    <property type="protein sequence ID" value="EJT50588.1"/>
    <property type="molecule type" value="Genomic_DNA"/>
</dbReference>
<dbReference type="GO" id="GO:0006367">
    <property type="term" value="P:transcription initiation at RNA polymerase II promoter"/>
    <property type="evidence" value="ECO:0007669"/>
    <property type="project" value="UniProtKB-ARBA"/>
</dbReference>
<feature type="region of interest" description="Disordered" evidence="6">
    <location>
        <begin position="1"/>
        <end position="32"/>
    </location>
</feature>
<keyword evidence="7" id="KW-0648">Protein biosynthesis</keyword>
<dbReference type="PROSITE" id="PS00351">
    <property type="entry name" value="TFIID"/>
    <property type="match status" value="1"/>
</dbReference>
<protein>
    <submittedName>
        <fullName evidence="7">TATA-box binding protein (Transcription initiation factor TFIID TBP subunit)</fullName>
    </submittedName>
</protein>
<evidence type="ECO:0000313" key="7">
    <source>
        <dbReference type="EMBL" id="EJT50588.1"/>
    </source>
</evidence>
<gene>
    <name evidence="7" type="ORF">A1Q1_08290</name>
</gene>
<dbReference type="PRINTS" id="PR00686">
    <property type="entry name" value="TIFACTORIID"/>
</dbReference>
<evidence type="ECO:0000256" key="6">
    <source>
        <dbReference type="SAM" id="MobiDB-lite"/>
    </source>
</evidence>
<feature type="compositionally biased region" description="Low complexity" evidence="6">
    <location>
        <begin position="7"/>
        <end position="21"/>
    </location>
</feature>
<dbReference type="GO" id="GO:0003677">
    <property type="term" value="F:DNA binding"/>
    <property type="evidence" value="ECO:0007669"/>
    <property type="project" value="UniProtKB-KW"/>
</dbReference>
<dbReference type="GeneID" id="25991802"/>
<comment type="similarity">
    <text evidence="2">Belongs to the TBP family.</text>
</comment>
<reference evidence="7 8" key="1">
    <citation type="journal article" date="2012" name="Eukaryot. Cell">
        <title>Draft genome sequence of CBS 2479, the standard type strain of Trichosporon asahii.</title>
        <authorList>
            <person name="Yang R.Y."/>
            <person name="Li H.T."/>
            <person name="Zhu H."/>
            <person name="Zhou G.P."/>
            <person name="Wang M."/>
            <person name="Wang L."/>
        </authorList>
    </citation>
    <scope>NUCLEOTIDE SEQUENCE [LARGE SCALE GENOMIC DNA]</scope>
    <source>
        <strain evidence="8">ATCC 90039 / CBS 2479 / JCM 2466 / KCTC 7840 / NCYC 2677 / UAMH 7654</strain>
    </source>
</reference>
<evidence type="ECO:0000256" key="5">
    <source>
        <dbReference type="ARBA" id="ARBA00023242"/>
    </source>
</evidence>
<keyword evidence="4" id="KW-0804">Transcription</keyword>
<dbReference type="KEGG" id="tasa:A1Q1_08290"/>
<dbReference type="GO" id="GO:0003743">
    <property type="term" value="F:translation initiation factor activity"/>
    <property type="evidence" value="ECO:0007669"/>
    <property type="project" value="UniProtKB-KW"/>
</dbReference>
<keyword evidence="5" id="KW-0539">Nucleus</keyword>
<dbReference type="VEuPathDB" id="FungiDB:A1Q1_08290"/>
<evidence type="ECO:0000256" key="4">
    <source>
        <dbReference type="ARBA" id="ARBA00023163"/>
    </source>
</evidence>
<dbReference type="HAMAP" id="MF_00408">
    <property type="entry name" value="TATA_bind_prot_arch"/>
    <property type="match status" value="1"/>
</dbReference>
<dbReference type="Pfam" id="PF00352">
    <property type="entry name" value="TBP"/>
    <property type="match status" value="2"/>
</dbReference>
<dbReference type="InterPro" id="IPR000814">
    <property type="entry name" value="TBP"/>
</dbReference>
<dbReference type="OrthoDB" id="2127950at2759"/>
<evidence type="ECO:0000256" key="2">
    <source>
        <dbReference type="ARBA" id="ARBA00005560"/>
    </source>
</evidence>
<dbReference type="FunFam" id="3.30.310.10:FF:000001">
    <property type="entry name" value="TATA-box-binding protein 2"/>
    <property type="match status" value="1"/>
</dbReference>
<accession>J5R433</accession>
<dbReference type="InterPro" id="IPR030491">
    <property type="entry name" value="TBP_CS"/>
</dbReference>
<name>J5R433_TRIAS</name>
<dbReference type="Proteomes" id="UP000002748">
    <property type="component" value="Unassembled WGS sequence"/>
</dbReference>
<dbReference type="SUPFAM" id="SSF55945">
    <property type="entry name" value="TATA-box binding protein-like"/>
    <property type="match status" value="2"/>
</dbReference>
<dbReference type="HOGENOM" id="CLU_060161_4_2_1"/>
<evidence type="ECO:0000256" key="3">
    <source>
        <dbReference type="ARBA" id="ARBA00023125"/>
    </source>
</evidence>
<dbReference type="GO" id="GO:0005634">
    <property type="term" value="C:nucleus"/>
    <property type="evidence" value="ECO:0007669"/>
    <property type="project" value="UniProtKB-SubCell"/>
</dbReference>
<proteinExistence type="inferred from homology"/>
<dbReference type="CDD" id="cd04516">
    <property type="entry name" value="TBP_eukaryotes"/>
    <property type="match status" value="1"/>
</dbReference>
<dbReference type="AlphaFoldDB" id="J5R433"/>
<dbReference type="Gene3D" id="3.30.310.10">
    <property type="entry name" value="TATA-Binding Protein"/>
    <property type="match status" value="2"/>
</dbReference>
<sequence>MSLAVPNAAASSSSNTASNNTPEKTGENDEYGKNNAVVRPQASVPEISPVQGLVPVLQNIVATVNLECRLDLKTIALHARNAEYNPKRFAAVVMRIREPKTTALIFASGKMVVTGAKSEDDSRLASRKYARIIQKLGFDAKFAEFKIQNIVGSCDVKFPIRLEGLAFSHGAFSSYEPELFPGLIYRMLKPKVVLLIFVSGKIVLTGAKVREEIYMAFKQIYSVLVEFRKEA</sequence>
<dbReference type="InterPro" id="IPR012295">
    <property type="entry name" value="TBP_dom_sf"/>
</dbReference>